<organism evidence="1 2">
    <name type="scientific">Plectonema cf. radiosum LEGE 06105</name>
    <dbReference type="NCBI Taxonomy" id="945769"/>
    <lineage>
        <taxon>Bacteria</taxon>
        <taxon>Bacillati</taxon>
        <taxon>Cyanobacteriota</taxon>
        <taxon>Cyanophyceae</taxon>
        <taxon>Oscillatoriophycideae</taxon>
        <taxon>Oscillatoriales</taxon>
        <taxon>Microcoleaceae</taxon>
        <taxon>Plectonema</taxon>
    </lineage>
</organism>
<accession>A0A8J7EYA6</accession>
<sequence length="90" mass="10350">MSGKLSSSPALKKTLDSSDLTRVENCEEQKLDLKKEQHKPIKNTRKKPNQDGLLAVNNYKSHNKFTAYEQLKAMGYIRPATEFINLRKDK</sequence>
<keyword evidence="2" id="KW-1185">Reference proteome</keyword>
<evidence type="ECO:0000313" key="2">
    <source>
        <dbReference type="Proteomes" id="UP000620559"/>
    </source>
</evidence>
<dbReference type="Proteomes" id="UP000620559">
    <property type="component" value="Unassembled WGS sequence"/>
</dbReference>
<dbReference type="AlphaFoldDB" id="A0A8J7EYA6"/>
<proteinExistence type="predicted"/>
<comment type="caution">
    <text evidence="1">The sequence shown here is derived from an EMBL/GenBank/DDBJ whole genome shotgun (WGS) entry which is preliminary data.</text>
</comment>
<dbReference type="RefSeq" id="WP_193918131.1">
    <property type="nucleotide sequence ID" value="NZ_JADEWL010000013.1"/>
</dbReference>
<protein>
    <submittedName>
        <fullName evidence="1">Uncharacterized protein</fullName>
    </submittedName>
</protein>
<name>A0A8J7EYA6_9CYAN</name>
<gene>
    <name evidence="1" type="ORF">IQ247_06270</name>
</gene>
<evidence type="ECO:0000313" key="1">
    <source>
        <dbReference type="EMBL" id="MBE9212316.1"/>
    </source>
</evidence>
<reference evidence="1" key="1">
    <citation type="submission" date="2020-10" db="EMBL/GenBank/DDBJ databases">
        <authorList>
            <person name="Castelo-Branco R."/>
            <person name="Eusebio N."/>
            <person name="Adriana R."/>
            <person name="Vieira A."/>
            <person name="Brugerolle De Fraissinette N."/>
            <person name="Rezende De Castro R."/>
            <person name="Schneider M.P."/>
            <person name="Vasconcelos V."/>
            <person name="Leao P.N."/>
        </authorList>
    </citation>
    <scope>NUCLEOTIDE SEQUENCE</scope>
    <source>
        <strain evidence="1">LEGE 06105</strain>
    </source>
</reference>
<dbReference type="EMBL" id="JADEWL010000013">
    <property type="protein sequence ID" value="MBE9212316.1"/>
    <property type="molecule type" value="Genomic_DNA"/>
</dbReference>